<gene>
    <name evidence="1" type="ORF">H0235_002765</name>
</gene>
<dbReference type="AlphaFoldDB" id="A0A834UE35"/>
<sequence>MSVLGVAPIGLSSPDKKRDVSIDTKQHALVSEEPSSIVYEIQLFTDDERRVRNLHYQGVPITVLFVNAILLSQNLYLDLDGLDLIETKNDLFSFQVEDQKISINID</sequence>
<proteinExistence type="predicted"/>
<reference evidence="1" key="1">
    <citation type="journal article" date="2020" name="G3 (Bethesda)">
        <title>High-Quality Assemblies for Three Invasive Social Wasps from the &lt;i&gt;Vespula&lt;/i&gt; Genus.</title>
        <authorList>
            <person name="Harrop T.W.R."/>
            <person name="Guhlin J."/>
            <person name="McLaughlin G.M."/>
            <person name="Permina E."/>
            <person name="Stockwell P."/>
            <person name="Gilligan J."/>
            <person name="Le Lec M.F."/>
            <person name="Gruber M.A.M."/>
            <person name="Quinn O."/>
            <person name="Lovegrove M."/>
            <person name="Duncan E.J."/>
            <person name="Remnant E.J."/>
            <person name="Van Eeckhoven J."/>
            <person name="Graham B."/>
            <person name="Knapp R.A."/>
            <person name="Langford K.W."/>
            <person name="Kronenberg Z."/>
            <person name="Press M.O."/>
            <person name="Eacker S.M."/>
            <person name="Wilson-Rankin E.E."/>
            <person name="Purcell J."/>
            <person name="Lester P.J."/>
            <person name="Dearden P.K."/>
        </authorList>
    </citation>
    <scope>NUCLEOTIDE SEQUENCE</scope>
    <source>
        <strain evidence="1">Volc-1</strain>
    </source>
</reference>
<evidence type="ECO:0000313" key="1">
    <source>
        <dbReference type="EMBL" id="KAF7434574.1"/>
    </source>
</evidence>
<dbReference type="EMBL" id="JACSDY010000002">
    <property type="protein sequence ID" value="KAF7434574.1"/>
    <property type="molecule type" value="Genomic_DNA"/>
</dbReference>
<protein>
    <submittedName>
        <fullName evidence="1">Uncharacterized protein</fullName>
    </submittedName>
</protein>
<keyword evidence="2" id="KW-1185">Reference proteome</keyword>
<organism evidence="1 2">
    <name type="scientific">Vespula pensylvanica</name>
    <name type="common">Western yellow jacket</name>
    <name type="synonym">Wasp</name>
    <dbReference type="NCBI Taxonomy" id="30213"/>
    <lineage>
        <taxon>Eukaryota</taxon>
        <taxon>Metazoa</taxon>
        <taxon>Ecdysozoa</taxon>
        <taxon>Arthropoda</taxon>
        <taxon>Hexapoda</taxon>
        <taxon>Insecta</taxon>
        <taxon>Pterygota</taxon>
        <taxon>Neoptera</taxon>
        <taxon>Endopterygota</taxon>
        <taxon>Hymenoptera</taxon>
        <taxon>Apocrita</taxon>
        <taxon>Aculeata</taxon>
        <taxon>Vespoidea</taxon>
        <taxon>Vespidae</taxon>
        <taxon>Vespinae</taxon>
        <taxon>Vespula</taxon>
    </lineage>
</organism>
<name>A0A834UE35_VESPE</name>
<evidence type="ECO:0000313" key="2">
    <source>
        <dbReference type="Proteomes" id="UP000600918"/>
    </source>
</evidence>
<accession>A0A834UE35</accession>
<comment type="caution">
    <text evidence="1">The sequence shown here is derived from an EMBL/GenBank/DDBJ whole genome shotgun (WGS) entry which is preliminary data.</text>
</comment>
<dbReference type="Proteomes" id="UP000600918">
    <property type="component" value="Unassembled WGS sequence"/>
</dbReference>